<organism evidence="1 2">
    <name type="scientific">Dyadobacter helix</name>
    <dbReference type="NCBI Taxonomy" id="2822344"/>
    <lineage>
        <taxon>Bacteria</taxon>
        <taxon>Pseudomonadati</taxon>
        <taxon>Bacteroidota</taxon>
        <taxon>Cytophagia</taxon>
        <taxon>Cytophagales</taxon>
        <taxon>Spirosomataceae</taxon>
        <taxon>Dyadobacter</taxon>
    </lineage>
</organism>
<dbReference type="Proteomes" id="UP000680038">
    <property type="component" value="Unassembled WGS sequence"/>
</dbReference>
<proteinExistence type="predicted"/>
<protein>
    <recommendedName>
        <fullName evidence="3">Lipocalin-like domain-containing protein</fullName>
    </recommendedName>
</protein>
<gene>
    <name evidence="1" type="ORF">DYBT9275_01234</name>
</gene>
<dbReference type="AlphaFoldDB" id="A0A916J9X4"/>
<dbReference type="RefSeq" id="WP_215237904.1">
    <property type="nucleotide sequence ID" value="NZ_CAJRAF010000001.1"/>
</dbReference>
<evidence type="ECO:0008006" key="3">
    <source>
        <dbReference type="Google" id="ProtNLM"/>
    </source>
</evidence>
<name>A0A916J9X4_9BACT</name>
<reference evidence="1" key="1">
    <citation type="submission" date="2021-04" db="EMBL/GenBank/DDBJ databases">
        <authorList>
            <person name="Rodrigo-Torres L."/>
            <person name="Arahal R. D."/>
            <person name="Lucena T."/>
        </authorList>
    </citation>
    <scope>NUCLEOTIDE SEQUENCE</scope>
    <source>
        <strain evidence="1">CECT 9275</strain>
    </source>
</reference>
<comment type="caution">
    <text evidence="1">The sequence shown here is derived from an EMBL/GenBank/DDBJ whole genome shotgun (WGS) entry which is preliminary data.</text>
</comment>
<accession>A0A916J9X4</accession>
<evidence type="ECO:0000313" key="2">
    <source>
        <dbReference type="Proteomes" id="UP000680038"/>
    </source>
</evidence>
<dbReference type="PROSITE" id="PS51257">
    <property type="entry name" value="PROKAR_LIPOPROTEIN"/>
    <property type="match status" value="1"/>
</dbReference>
<keyword evidence="2" id="KW-1185">Reference proteome</keyword>
<dbReference type="EMBL" id="CAJRAF010000001">
    <property type="protein sequence ID" value="CAG4993786.1"/>
    <property type="molecule type" value="Genomic_DNA"/>
</dbReference>
<evidence type="ECO:0000313" key="1">
    <source>
        <dbReference type="EMBL" id="CAG4993786.1"/>
    </source>
</evidence>
<sequence>MKSVLHISLLLLLVLGCKKDDADGPVNSFATGLEGRWKLVETEKGVVGNQGWVAVPGEQADYLIFRSDGVLIDSTGLPACCSPIAFIINQKLFEIKPQAPLAANPACSSRNCVLCPTWDIQYSGNELVVSYCDSPRRKYVRG</sequence>